<evidence type="ECO:0000313" key="1">
    <source>
        <dbReference type="EMBL" id="KAJ2975462.1"/>
    </source>
</evidence>
<accession>A0ACC1N878</accession>
<protein>
    <submittedName>
        <fullName evidence="1">Uncharacterized protein</fullName>
    </submittedName>
</protein>
<organism evidence="1 2">
    <name type="scientific">Zarea fungicola</name>
    <dbReference type="NCBI Taxonomy" id="93591"/>
    <lineage>
        <taxon>Eukaryota</taxon>
        <taxon>Fungi</taxon>
        <taxon>Dikarya</taxon>
        <taxon>Ascomycota</taxon>
        <taxon>Pezizomycotina</taxon>
        <taxon>Sordariomycetes</taxon>
        <taxon>Hypocreomycetidae</taxon>
        <taxon>Hypocreales</taxon>
        <taxon>Cordycipitaceae</taxon>
        <taxon>Zarea</taxon>
    </lineage>
</organism>
<proteinExistence type="predicted"/>
<evidence type="ECO:0000313" key="2">
    <source>
        <dbReference type="Proteomes" id="UP001143910"/>
    </source>
</evidence>
<gene>
    <name evidence="1" type="ORF">NQ176_g5506</name>
</gene>
<dbReference type="Proteomes" id="UP001143910">
    <property type="component" value="Unassembled WGS sequence"/>
</dbReference>
<comment type="caution">
    <text evidence="1">The sequence shown here is derived from an EMBL/GenBank/DDBJ whole genome shotgun (WGS) entry which is preliminary data.</text>
</comment>
<dbReference type="EMBL" id="JANJQO010000705">
    <property type="protein sequence ID" value="KAJ2975462.1"/>
    <property type="molecule type" value="Genomic_DNA"/>
</dbReference>
<keyword evidence="2" id="KW-1185">Reference proteome</keyword>
<name>A0ACC1N878_9HYPO</name>
<sequence length="597" mass="66287">MDQVNSTLRLAALRKLMKSNNISTYIIPSGDSHASEYVADCFRRREYISGFDGSSGWAAVSEEGAALTTDGRYLEQAAQQLDCNWQLLNSGWEDWVAEQCKGGKSAGVDPTLITPAVAKELAQTIQKVGGYGLVPIRENLIDTIWQDDRPAVPVAKIFVHPERYAGKSIKAKITELRETIMKLDASGIYVSMLDEVAWLFNLRGNDIKYSPLFYCYAFITADKAILYVNESKIDRVVSEHLTESGVNIKPYDSFFENVEQAGEGKYLITSTASWALDAALGSRKAMKVKSPIADAKSVKNEVELEGMRACHIRDGAALASYFAWLEDQLVAKHSVINEAQAADKLLELREKQGLFVGNSFATISSTGPNPAIVHYHATHRKSSVIDPNRVYLCDSGAQYHNGTTDTTRTFHFGTPSDYEKEVYTLVLKGLIALHQAVFPSGITGFSLNAFARQFLWNAGLNFHHSTSHGVGSFLAVHEGPIGIGSRRAFSEHPLRPGNVLSNEPGFYQKDDFGIRIENMMIVVKVKTKNNFGGTPFYGFENVTMVPYCRNLIDLSLLDLDEKSWINARNAETLEKIQDLVSNDELTLAWLRRNTEPL</sequence>
<reference evidence="1" key="1">
    <citation type="submission" date="2022-08" db="EMBL/GenBank/DDBJ databases">
        <title>Genome Sequence of Lecanicillium fungicola.</title>
        <authorList>
            <person name="Buettner E."/>
        </authorList>
    </citation>
    <scope>NUCLEOTIDE SEQUENCE</scope>
    <source>
        <strain evidence="1">Babe33</strain>
    </source>
</reference>